<name>A0A6J8A016_MYTCO</name>
<evidence type="ECO:0000256" key="1">
    <source>
        <dbReference type="SAM" id="MobiDB-lite"/>
    </source>
</evidence>
<organism evidence="3 4">
    <name type="scientific">Mytilus coruscus</name>
    <name type="common">Sea mussel</name>
    <dbReference type="NCBI Taxonomy" id="42192"/>
    <lineage>
        <taxon>Eukaryota</taxon>
        <taxon>Metazoa</taxon>
        <taxon>Spiralia</taxon>
        <taxon>Lophotrochozoa</taxon>
        <taxon>Mollusca</taxon>
        <taxon>Bivalvia</taxon>
        <taxon>Autobranchia</taxon>
        <taxon>Pteriomorphia</taxon>
        <taxon>Mytilida</taxon>
        <taxon>Mytiloidea</taxon>
        <taxon>Mytilidae</taxon>
        <taxon>Mytilinae</taxon>
        <taxon>Mytilus</taxon>
    </lineage>
</organism>
<feature type="region of interest" description="Disordered" evidence="1">
    <location>
        <begin position="207"/>
        <end position="228"/>
    </location>
</feature>
<sequence length="1092" mass="126490">MYFIFFGFIFCFGFIKSTDLEDFVDPSIKGVLTIHRIHKKIPLLESKGRLYVPFIIRSHFPSEFSSSQFAQNLRKYVQVLFKKHYPEHSVPYPEEYSKVNRSTHQTMGEGNTLSIYSSANLAPKTLFSSSGNLAINGKTNQTGSKMGIPIIMPPKESSANQTEMVMGIPIQFHQLQNRSVNEGISTFTVSNSAQVSSKSGNISMFGSFGYSSGKQQNKQDKEHTPTEDNRNIIWINPSRITRISKGFKSTNNLYNHTNGGFQLIGNQQEKVVEGNKSPNDKNTKNMELTSLLGISTKSTGIRDQISAKRTISKGKDNFLIWQVPVFEKKQTVSPGFSKGKPTEHKIINAVEEKVDRKKMPTIRNHVLATDAGSNVLKDHTRYKIINAVEQKGKRFKVKAITNSMLSVGTRYSDLTMRKPKIKGKYRDKWKDLILNSQKKTDHVTQPRVNQKKRNFSKIPFHDRKMTENIRKEQNDLFLLNGKQKFVKSLSKPAIPKNSLLFKPNQIIPSNNRQMITKKHNNINRVTKKREHSRRLKDMQNMVHTKNSRSTTDVSNNITLLNILAKAKTPVQKSQNEDKLPSITVALLKQTTQSRPKKEPPYRNDQKEKEQKSTDYSRRVEIHPYMNEQKFKQLKYDGMFLHNTRKAKNKTLFAKDKANNIQHRSNKIFSKNHERKKKENKIPKSTITHERNLHFIKKKIQSNRDQIRTKQINKRKKILLNADQVRTEHLNLRKKIILNADQIHDKDVSQNKIKNVGQQKRFHSKMNAIKMPHSQTRITINKKGRNLIRNLTSLQDPNYGNKDKIQSNRDLIRTKQINRRKKLNLNANQIKEKNGSHNERKTVGQQKRLDNKINAIKIPHSQTSIKMNKTYRNAIRNRTSLQNPNDGDKNTIQFIRDQIRTKKINLRKKMLLNADQIRAEQINIRKKILLNADQIKDKDVSHNERKTVGQRKRLDSKINAIKIPHSQTSIKMNKEDRNAIRNALQNPNDGDINKIQANRDLIRTEQIDIRNKILLNADQIKDKDLSQNERKTIRPQERINSKINAIKIPHSETSIKMNKKDRTAIRNLNFLQDPNDGHTNKIQSKDSSRTNRQ</sequence>
<feature type="compositionally biased region" description="Basic and acidic residues" evidence="1">
    <location>
        <begin position="1074"/>
        <end position="1092"/>
    </location>
</feature>
<keyword evidence="4" id="KW-1185">Reference proteome</keyword>
<evidence type="ECO:0000256" key="2">
    <source>
        <dbReference type="SAM" id="SignalP"/>
    </source>
</evidence>
<gene>
    <name evidence="3" type="ORF">MCOR_2084</name>
</gene>
<feature type="signal peptide" evidence="2">
    <location>
        <begin position="1"/>
        <end position="17"/>
    </location>
</feature>
<proteinExistence type="predicted"/>
<feature type="compositionally biased region" description="Basic and acidic residues" evidence="1">
    <location>
        <begin position="595"/>
        <end position="615"/>
    </location>
</feature>
<dbReference type="OrthoDB" id="6128243at2759"/>
<feature type="compositionally biased region" description="Basic and acidic residues" evidence="1">
    <location>
        <begin position="217"/>
        <end position="228"/>
    </location>
</feature>
<accession>A0A6J8A016</accession>
<feature type="chain" id="PRO_5026757885" description="SEA domain-containing protein" evidence="2">
    <location>
        <begin position="18"/>
        <end position="1092"/>
    </location>
</feature>
<feature type="compositionally biased region" description="Polar residues" evidence="1">
    <location>
        <begin position="207"/>
        <end position="216"/>
    </location>
</feature>
<evidence type="ECO:0000313" key="3">
    <source>
        <dbReference type="EMBL" id="CAC5359065.1"/>
    </source>
</evidence>
<feature type="region of interest" description="Disordered" evidence="1">
    <location>
        <begin position="588"/>
        <end position="615"/>
    </location>
</feature>
<dbReference type="AlphaFoldDB" id="A0A6J8A016"/>
<evidence type="ECO:0000313" key="4">
    <source>
        <dbReference type="Proteomes" id="UP000507470"/>
    </source>
</evidence>
<dbReference type="Proteomes" id="UP000507470">
    <property type="component" value="Unassembled WGS sequence"/>
</dbReference>
<protein>
    <recommendedName>
        <fullName evidence="5">SEA domain-containing protein</fullName>
    </recommendedName>
</protein>
<feature type="region of interest" description="Disordered" evidence="1">
    <location>
        <begin position="1069"/>
        <end position="1092"/>
    </location>
</feature>
<keyword evidence="2" id="KW-0732">Signal</keyword>
<reference evidence="3 4" key="1">
    <citation type="submission" date="2020-06" db="EMBL/GenBank/DDBJ databases">
        <authorList>
            <person name="Li R."/>
            <person name="Bekaert M."/>
        </authorList>
    </citation>
    <scope>NUCLEOTIDE SEQUENCE [LARGE SCALE GENOMIC DNA]</scope>
    <source>
        <strain evidence="4">wild</strain>
    </source>
</reference>
<evidence type="ECO:0008006" key="5">
    <source>
        <dbReference type="Google" id="ProtNLM"/>
    </source>
</evidence>
<dbReference type="EMBL" id="CACVKT020000425">
    <property type="protein sequence ID" value="CAC5359065.1"/>
    <property type="molecule type" value="Genomic_DNA"/>
</dbReference>